<dbReference type="Pfam" id="PF02687">
    <property type="entry name" value="FtsX"/>
    <property type="match status" value="2"/>
</dbReference>
<comment type="subcellular location">
    <subcellularLocation>
        <location evidence="1">Cell membrane</location>
        <topology evidence="1">Multi-pass membrane protein</topology>
    </subcellularLocation>
</comment>
<proteinExistence type="predicted"/>
<organism evidence="8 9">
    <name type="scientific">Actinokineospora auranticolor</name>
    <dbReference type="NCBI Taxonomy" id="155976"/>
    <lineage>
        <taxon>Bacteria</taxon>
        <taxon>Bacillati</taxon>
        <taxon>Actinomycetota</taxon>
        <taxon>Actinomycetes</taxon>
        <taxon>Pseudonocardiales</taxon>
        <taxon>Pseudonocardiaceae</taxon>
        <taxon>Actinokineospora</taxon>
    </lineage>
</organism>
<evidence type="ECO:0000313" key="8">
    <source>
        <dbReference type="EMBL" id="PPK64546.1"/>
    </source>
</evidence>
<feature type="transmembrane region" description="Helical" evidence="6">
    <location>
        <begin position="689"/>
        <end position="711"/>
    </location>
</feature>
<protein>
    <submittedName>
        <fullName evidence="8">FtsX-like permease family protein</fullName>
    </submittedName>
</protein>
<evidence type="ECO:0000256" key="3">
    <source>
        <dbReference type="ARBA" id="ARBA00022692"/>
    </source>
</evidence>
<dbReference type="Proteomes" id="UP000239203">
    <property type="component" value="Unassembled WGS sequence"/>
</dbReference>
<feature type="transmembrane region" description="Helical" evidence="6">
    <location>
        <begin position="186"/>
        <end position="208"/>
    </location>
</feature>
<evidence type="ECO:0000256" key="6">
    <source>
        <dbReference type="SAM" id="Phobius"/>
    </source>
</evidence>
<feature type="domain" description="ABC3 transporter permease C-terminal" evidence="7">
    <location>
        <begin position="197"/>
        <end position="309"/>
    </location>
</feature>
<dbReference type="RefSeq" id="WP_104481914.1">
    <property type="nucleotide sequence ID" value="NZ_CP154825.1"/>
</dbReference>
<evidence type="ECO:0000313" key="9">
    <source>
        <dbReference type="Proteomes" id="UP000239203"/>
    </source>
</evidence>
<dbReference type="InterPro" id="IPR038766">
    <property type="entry name" value="Membrane_comp_ABC_pdt"/>
</dbReference>
<dbReference type="GO" id="GO:0005886">
    <property type="term" value="C:plasma membrane"/>
    <property type="evidence" value="ECO:0007669"/>
    <property type="project" value="UniProtKB-SubCell"/>
</dbReference>
<dbReference type="OrthoDB" id="3654456at2"/>
<name>A0A2S6GHC4_9PSEU</name>
<feature type="transmembrane region" description="Helical" evidence="6">
    <location>
        <begin position="723"/>
        <end position="748"/>
    </location>
</feature>
<evidence type="ECO:0000259" key="7">
    <source>
        <dbReference type="Pfam" id="PF02687"/>
    </source>
</evidence>
<sequence length="760" mass="80598">MRSWLNDLAIGVRLAVGGGRTALARFVLSTIGIGLAVAVLLLASSVGPILDARDVRATANQPIYLPVAGVAPTRYMETSTEFRSTRIGVTYLQAFGATSPVPIGIPRLPGTDEMFVSPAMADLLADPLLRERFPQRIAGVIDRAGIKDPLKAQAYLGADDLPAREVGATQTAYGFRQGSHVAYMDAGLLLLLLLGTIAILVPVFIFLVSSTRIAGAERDRRLSALRLAGAGDRQVRRIAAAESLVSAGAGLALGGGLFLLGREVAGGISLMGSSVYSSDIVPVWWLAVLVVLSAPVLAVFAAQFALRRTIIEPLGVVRRSTPVNRRIAWRLAMIAVGVLLLLWRGGEFLDNTWVWSVLVATGVTLLLLGVPALLPWVVERTVRGLRGGSTSWQLAVRRLQLDSGTSSRVVSGVVVVLAGAIALQAMLLSQARIRSFSGSTWDGESTVLSVSAVGQVAPEVEKALAATPSAHAWSRADTVDVQIPGLTHSYTQVVDCSIVAAVYGFHGCVDGHIYAQPGLDITGLEQGKEVAVLSTDSKERAVSRIRWTVPVPVERVSFAARVNQEFPALLITRAAMPDAPRTRDQVGFYALPDPNATDATDRIRAALGPLGWQVSVYERRASFLRDDQETYLTIRTGLLIGSVFTLLLAGVSLLVLAVEHIRERRRPLAVLAAGGVPNGVIARSLLWQIALPIGLGVVVAVGVGVTLAALTAQIVDGPVILDWLTIGVMTGAAAALVLLVSLLTLPFLRSATRLESLRTE</sequence>
<dbReference type="PANTHER" id="PTHR30287">
    <property type="entry name" value="MEMBRANE COMPONENT OF PREDICTED ABC SUPERFAMILY METABOLITE UPTAKE TRANSPORTER"/>
    <property type="match status" value="1"/>
</dbReference>
<feature type="transmembrane region" description="Helical" evidence="6">
    <location>
        <begin position="243"/>
        <end position="261"/>
    </location>
</feature>
<feature type="transmembrane region" description="Helical" evidence="6">
    <location>
        <begin position="281"/>
        <end position="306"/>
    </location>
</feature>
<dbReference type="AlphaFoldDB" id="A0A2S6GHC4"/>
<feature type="transmembrane region" description="Helical" evidence="6">
    <location>
        <begin position="23"/>
        <end position="43"/>
    </location>
</feature>
<evidence type="ECO:0000256" key="2">
    <source>
        <dbReference type="ARBA" id="ARBA00022475"/>
    </source>
</evidence>
<keyword evidence="2" id="KW-1003">Cell membrane</keyword>
<evidence type="ECO:0000256" key="5">
    <source>
        <dbReference type="ARBA" id="ARBA00023136"/>
    </source>
</evidence>
<comment type="caution">
    <text evidence="8">The sequence shown here is derived from an EMBL/GenBank/DDBJ whole genome shotgun (WGS) entry which is preliminary data.</text>
</comment>
<feature type="transmembrane region" description="Helical" evidence="6">
    <location>
        <begin position="638"/>
        <end position="658"/>
    </location>
</feature>
<feature type="transmembrane region" description="Helical" evidence="6">
    <location>
        <begin position="327"/>
        <end position="346"/>
    </location>
</feature>
<evidence type="ECO:0000256" key="1">
    <source>
        <dbReference type="ARBA" id="ARBA00004651"/>
    </source>
</evidence>
<accession>A0A2S6GHC4</accession>
<keyword evidence="5 6" id="KW-0472">Membrane</keyword>
<feature type="transmembrane region" description="Helical" evidence="6">
    <location>
        <begin position="352"/>
        <end position="378"/>
    </location>
</feature>
<keyword evidence="9" id="KW-1185">Reference proteome</keyword>
<dbReference type="EMBL" id="PTIX01000019">
    <property type="protein sequence ID" value="PPK64546.1"/>
    <property type="molecule type" value="Genomic_DNA"/>
</dbReference>
<keyword evidence="4 6" id="KW-1133">Transmembrane helix</keyword>
<gene>
    <name evidence="8" type="ORF">CLV40_119113</name>
</gene>
<dbReference type="PANTHER" id="PTHR30287:SF1">
    <property type="entry name" value="INNER MEMBRANE PROTEIN"/>
    <property type="match status" value="1"/>
</dbReference>
<keyword evidence="3 6" id="KW-0812">Transmembrane</keyword>
<dbReference type="InterPro" id="IPR003838">
    <property type="entry name" value="ABC3_permease_C"/>
</dbReference>
<feature type="transmembrane region" description="Helical" evidence="6">
    <location>
        <begin position="407"/>
        <end position="427"/>
    </location>
</feature>
<evidence type="ECO:0000256" key="4">
    <source>
        <dbReference type="ARBA" id="ARBA00022989"/>
    </source>
</evidence>
<feature type="domain" description="ABC3 transporter permease C-terminal" evidence="7">
    <location>
        <begin position="640"/>
        <end position="749"/>
    </location>
</feature>
<reference evidence="8 9" key="1">
    <citation type="submission" date="2018-02" db="EMBL/GenBank/DDBJ databases">
        <title>Genomic Encyclopedia of Archaeal and Bacterial Type Strains, Phase II (KMG-II): from individual species to whole genera.</title>
        <authorList>
            <person name="Goeker M."/>
        </authorList>
    </citation>
    <scope>NUCLEOTIDE SEQUENCE [LARGE SCALE GENOMIC DNA]</scope>
    <source>
        <strain evidence="8 9">YU 961-1</strain>
    </source>
</reference>